<protein>
    <recommendedName>
        <fullName evidence="3">DUF2184 domain-containing protein</fullName>
    </recommendedName>
</protein>
<evidence type="ECO:0000313" key="2">
    <source>
        <dbReference type="Proteomes" id="UP000578036"/>
    </source>
</evidence>
<reference evidence="1 2" key="1">
    <citation type="submission" date="2020-08" db="EMBL/GenBank/DDBJ databases">
        <title>Genomic Encyclopedia of Type Strains, Phase IV (KMG-V): Genome sequencing to study the core and pangenomes of soil and plant-associated prokaryotes.</title>
        <authorList>
            <person name="Whitman W."/>
        </authorList>
    </citation>
    <scope>NUCLEOTIDE SEQUENCE [LARGE SCALE GENOMIC DNA]</scope>
    <source>
        <strain evidence="1 2">SLV-2362</strain>
    </source>
</reference>
<comment type="caution">
    <text evidence="1">The sequence shown here is derived from an EMBL/GenBank/DDBJ whole genome shotgun (WGS) entry which is preliminary data.</text>
</comment>
<accession>A0A7W4V6R0</accession>
<evidence type="ECO:0000313" key="1">
    <source>
        <dbReference type="EMBL" id="MBB3006033.1"/>
    </source>
</evidence>
<dbReference type="PIRSF" id="PIRSF029202">
    <property type="entry name" value="UCP029202"/>
    <property type="match status" value="1"/>
</dbReference>
<gene>
    <name evidence="1" type="ORF">FHX61_000649</name>
</gene>
<proteinExistence type="predicted"/>
<dbReference type="InterPro" id="IPR020049">
    <property type="entry name" value="Major_capsid-like"/>
</dbReference>
<dbReference type="EMBL" id="JACHWF010000001">
    <property type="protein sequence ID" value="MBB3006033.1"/>
    <property type="molecule type" value="Genomic_DNA"/>
</dbReference>
<dbReference type="Pfam" id="PF09950">
    <property type="entry name" value="Major_capside"/>
    <property type="match status" value="1"/>
</dbReference>
<dbReference type="Proteomes" id="UP000578036">
    <property type="component" value="Unassembled WGS sequence"/>
</dbReference>
<organism evidence="1 2">
    <name type="scientific">Cupriavidus alkaliphilus</name>
    <dbReference type="NCBI Taxonomy" id="942866"/>
    <lineage>
        <taxon>Bacteria</taxon>
        <taxon>Pseudomonadati</taxon>
        <taxon>Pseudomonadota</taxon>
        <taxon>Betaproteobacteria</taxon>
        <taxon>Burkholderiales</taxon>
        <taxon>Burkholderiaceae</taxon>
        <taxon>Cupriavidus</taxon>
    </lineage>
</organism>
<dbReference type="AlphaFoldDB" id="A0A7W4V6R0"/>
<sequence length="345" mass="37621">MSKIIVPRMAAAAAIAMVNAPAIIRARTRDNMLTFDSRTIDSTGAFLIGELERLDQTLHGPLASVTWSRDIDLREDVSIADETSSFTNSSFAAAGGASPNGKSWIGKDASAIAGIALDIGKTANPLTLWGMQIGWTIPELESAQKLGRPVDQQKFAGMQLKHNMDVDEQVYIGDTVLGVTGLVNNAAVTNLSNAVTGNWNTATADQIVADINELLTSVWTASAYAYCPAELRLPPAKFGILVSRKVSDAGNISVLEYVKQNTISNSINGRPLNIQPLKWLFQRGTANADRMMAYTKEQDKVRFPMVPLQRTPLEYRDIRQLTTYFGRLGVVEVVYPELIGYRDGI</sequence>
<name>A0A7W4V6R0_9BURK</name>
<keyword evidence="2" id="KW-1185">Reference proteome</keyword>
<evidence type="ECO:0008006" key="3">
    <source>
        <dbReference type="Google" id="ProtNLM"/>
    </source>
</evidence>
<dbReference type="RefSeq" id="WP_183298563.1">
    <property type="nucleotide sequence ID" value="NZ_JACHWF010000001.1"/>
</dbReference>